<feature type="chain" id="PRO_5046864957" description="DUF2207 domain-containing protein" evidence="1">
    <location>
        <begin position="38"/>
        <end position="179"/>
    </location>
</feature>
<keyword evidence="3" id="KW-1185">Reference proteome</keyword>
<reference evidence="2 3" key="1">
    <citation type="submission" date="2023-07" db="EMBL/GenBank/DDBJ databases">
        <title>Sequencing the genomes of 1000 actinobacteria strains.</title>
        <authorList>
            <person name="Klenk H.-P."/>
        </authorList>
    </citation>
    <scope>NUCLEOTIDE SEQUENCE [LARGE SCALE GENOMIC DNA]</scope>
    <source>
        <strain evidence="2 3">DSM 19426</strain>
    </source>
</reference>
<organism evidence="2 3">
    <name type="scientific">Nocardioides marmoribigeumensis</name>
    <dbReference type="NCBI Taxonomy" id="433649"/>
    <lineage>
        <taxon>Bacteria</taxon>
        <taxon>Bacillati</taxon>
        <taxon>Actinomycetota</taxon>
        <taxon>Actinomycetes</taxon>
        <taxon>Propionibacteriales</taxon>
        <taxon>Nocardioidaceae</taxon>
        <taxon>Nocardioides</taxon>
    </lineage>
</organism>
<protein>
    <recommendedName>
        <fullName evidence="4">DUF2207 domain-containing protein</fullName>
    </recommendedName>
</protein>
<feature type="signal peptide" evidence="1">
    <location>
        <begin position="1"/>
        <end position="37"/>
    </location>
</feature>
<gene>
    <name evidence="2" type="ORF">J2S63_001813</name>
</gene>
<evidence type="ECO:0000313" key="3">
    <source>
        <dbReference type="Proteomes" id="UP001183648"/>
    </source>
</evidence>
<proteinExistence type="predicted"/>
<comment type="caution">
    <text evidence="2">The sequence shown here is derived from an EMBL/GenBank/DDBJ whole genome shotgun (WGS) entry which is preliminary data.</text>
</comment>
<name>A0ABU2BUF6_9ACTN</name>
<accession>A0ABU2BUF6</accession>
<dbReference type="Proteomes" id="UP001183648">
    <property type="component" value="Unassembled WGS sequence"/>
</dbReference>
<sequence length="179" mass="20114">MSPTPPRPASARSAVAAVLTVLLALLAGLLSAGPADARIYDAVVVDDPAGDLVDARFPDLVRVKFHHDVTDGREYFIAKLQLNRHVRWQGFRTVGFRANRYSVTTNSLEGRYRVHVRRPGGSEYVCHRCSVRVSPARRRIVFVLPWRRIGRPEHVRVSPSYVSSGYLMDTADAPYRVLY</sequence>
<dbReference type="RefSeq" id="WP_310301509.1">
    <property type="nucleotide sequence ID" value="NZ_BAAAPS010000008.1"/>
</dbReference>
<dbReference type="EMBL" id="JAVDYG010000001">
    <property type="protein sequence ID" value="MDR7362260.1"/>
    <property type="molecule type" value="Genomic_DNA"/>
</dbReference>
<evidence type="ECO:0000256" key="1">
    <source>
        <dbReference type="SAM" id="SignalP"/>
    </source>
</evidence>
<evidence type="ECO:0008006" key="4">
    <source>
        <dbReference type="Google" id="ProtNLM"/>
    </source>
</evidence>
<keyword evidence="1" id="KW-0732">Signal</keyword>
<evidence type="ECO:0000313" key="2">
    <source>
        <dbReference type="EMBL" id="MDR7362260.1"/>
    </source>
</evidence>